<dbReference type="InterPro" id="IPR051538">
    <property type="entry name" value="Acyl-CoA_Synth/Transferase"/>
</dbReference>
<dbReference type="InterPro" id="IPR016102">
    <property type="entry name" value="Succinyl-CoA_synth-like"/>
</dbReference>
<dbReference type="GO" id="GO:0043758">
    <property type="term" value="F:acetate-CoA ligase (ADP-forming) activity"/>
    <property type="evidence" value="ECO:0007669"/>
    <property type="project" value="InterPro"/>
</dbReference>
<evidence type="ECO:0000256" key="2">
    <source>
        <dbReference type="ARBA" id="ARBA00022741"/>
    </source>
</evidence>
<evidence type="ECO:0000259" key="4">
    <source>
        <dbReference type="SMART" id="SM00881"/>
    </source>
</evidence>
<keyword evidence="1" id="KW-0436">Ligase</keyword>
<dbReference type="InterPro" id="IPR032875">
    <property type="entry name" value="Succ_CoA_lig_flav_dom"/>
</dbReference>
<dbReference type="Pfam" id="PF19045">
    <property type="entry name" value="Ligase_CoA_2"/>
    <property type="match status" value="1"/>
</dbReference>
<gene>
    <name evidence="5" type="ORF">F6J89_29275</name>
</gene>
<proteinExistence type="predicted"/>
<keyword evidence="3" id="KW-0067">ATP-binding</keyword>
<organism evidence="5">
    <name type="scientific">Symploca sp. SIO1C4</name>
    <dbReference type="NCBI Taxonomy" id="2607765"/>
    <lineage>
        <taxon>Bacteria</taxon>
        <taxon>Bacillati</taxon>
        <taxon>Cyanobacteriota</taxon>
        <taxon>Cyanophyceae</taxon>
        <taxon>Coleofasciculales</taxon>
        <taxon>Coleofasciculaceae</taxon>
        <taxon>Symploca</taxon>
    </lineage>
</organism>
<evidence type="ECO:0000313" key="5">
    <source>
        <dbReference type="EMBL" id="NER31598.1"/>
    </source>
</evidence>
<dbReference type="SUPFAM" id="SSF52210">
    <property type="entry name" value="Succinyl-CoA synthetase domains"/>
    <property type="match status" value="2"/>
</dbReference>
<protein>
    <submittedName>
        <fullName evidence="5">Acetyl CoA synthetase subunit alpha</fullName>
    </submittedName>
</protein>
<sequence length="511" mass="54718">MIAPLKPTTDPAYDILRSERQPLSVLFAPQTVAVIGATDKAGSVGRTLLWNLISNPFGGTIFPVNPKRHSVLGIRAYPTIKAIPEQVDLAIIATPAPTVPGVIDECVEAGVKGAIIISAGFKEIGEVGRVLERQILEKARGKMRIIGPNCLGLMSPRTGLNATFASTMARPGNVGFISQSGALCTAVLDWSFWENVGFSAFVSIGSMLDVGWGDLIYYLGDDPYTQSIVIYMESIGDAQAFLSAAREVAMTKPIIVIKTGRTEAAAKASASHTGALAGSDDVLDAAFRRCGVLRVNRISELFNMAEVLAKQPRRPQGPRLTIITNAGGPGVLATDALIETGGELAELSPETISSLNEILPTHWSHGNPIDILGDADSERYTKALEIAVKDVNSDGLLVILTPQAMTDPTQTAEQLKPYAQNATKPVFASWMGGSETKAGETILNSASIPTYPYPDSAARLFNLMWRYSYNLKGIYETPVLSADEGNKDTALAQEMLQTARQQGRTLLTELE</sequence>
<dbReference type="Gene3D" id="3.40.50.261">
    <property type="entry name" value="Succinyl-CoA synthetase domains"/>
    <property type="match status" value="2"/>
</dbReference>
<dbReference type="InterPro" id="IPR036291">
    <property type="entry name" value="NAD(P)-bd_dom_sf"/>
</dbReference>
<feature type="non-terminal residue" evidence="5">
    <location>
        <position position="511"/>
    </location>
</feature>
<evidence type="ECO:0000256" key="1">
    <source>
        <dbReference type="ARBA" id="ARBA00022598"/>
    </source>
</evidence>
<dbReference type="Pfam" id="PF13380">
    <property type="entry name" value="CoA_binding_2"/>
    <property type="match status" value="1"/>
</dbReference>
<comment type="caution">
    <text evidence="5">The sequence shown here is derived from an EMBL/GenBank/DDBJ whole genome shotgun (WGS) entry which is preliminary data.</text>
</comment>
<dbReference type="InterPro" id="IPR003781">
    <property type="entry name" value="CoA-bd"/>
</dbReference>
<reference evidence="5" key="1">
    <citation type="submission" date="2019-11" db="EMBL/GenBank/DDBJ databases">
        <title>Genomic insights into an expanded diversity of filamentous marine cyanobacteria reveals the extraordinary biosynthetic potential of Moorea and Okeania.</title>
        <authorList>
            <person name="Ferreira Leao T."/>
            <person name="Wang M."/>
            <person name="Moss N."/>
            <person name="Da Silva R."/>
            <person name="Sanders J."/>
            <person name="Nurk S."/>
            <person name="Gurevich A."/>
            <person name="Humphrey G."/>
            <person name="Reher R."/>
            <person name="Zhu Q."/>
            <person name="Belda-Ferre P."/>
            <person name="Glukhov E."/>
            <person name="Rex R."/>
            <person name="Dorrestein P.C."/>
            <person name="Knight R."/>
            <person name="Pevzner P."/>
            <person name="Gerwick W.H."/>
            <person name="Gerwick L."/>
        </authorList>
    </citation>
    <scope>NUCLEOTIDE SEQUENCE</scope>
    <source>
        <strain evidence="5">SIO1C4</strain>
    </source>
</reference>
<dbReference type="SMART" id="SM00881">
    <property type="entry name" value="CoA_binding"/>
    <property type="match status" value="1"/>
</dbReference>
<dbReference type="EMBL" id="JAAHFQ010000870">
    <property type="protein sequence ID" value="NER31598.1"/>
    <property type="molecule type" value="Genomic_DNA"/>
</dbReference>
<accession>A0A6B3NQT0</accession>
<feature type="domain" description="CoA-binding" evidence="4">
    <location>
        <begin position="26"/>
        <end position="121"/>
    </location>
</feature>
<keyword evidence="2" id="KW-0547">Nucleotide-binding</keyword>
<evidence type="ECO:0000256" key="3">
    <source>
        <dbReference type="ARBA" id="ARBA00022840"/>
    </source>
</evidence>
<dbReference type="PANTHER" id="PTHR43334:SF1">
    <property type="entry name" value="3-HYDROXYPROPIONATE--COA LIGASE [ADP-FORMING]"/>
    <property type="match status" value="1"/>
</dbReference>
<dbReference type="AlphaFoldDB" id="A0A6B3NQT0"/>
<dbReference type="PANTHER" id="PTHR43334">
    <property type="entry name" value="ACETATE--COA LIGASE [ADP-FORMING]"/>
    <property type="match status" value="1"/>
</dbReference>
<dbReference type="SUPFAM" id="SSF51735">
    <property type="entry name" value="NAD(P)-binding Rossmann-fold domains"/>
    <property type="match status" value="1"/>
</dbReference>
<dbReference type="InterPro" id="IPR043938">
    <property type="entry name" value="Ligase_CoA_dom"/>
</dbReference>
<dbReference type="GO" id="GO:0005524">
    <property type="term" value="F:ATP binding"/>
    <property type="evidence" value="ECO:0007669"/>
    <property type="project" value="UniProtKB-KW"/>
</dbReference>
<dbReference type="Pfam" id="PF13607">
    <property type="entry name" value="Succ_CoA_lig"/>
    <property type="match status" value="1"/>
</dbReference>
<dbReference type="Gene3D" id="3.40.50.720">
    <property type="entry name" value="NAD(P)-binding Rossmann-like Domain"/>
    <property type="match status" value="1"/>
</dbReference>
<name>A0A6B3NQT0_9CYAN</name>